<keyword evidence="12" id="KW-1185">Reference proteome</keyword>
<evidence type="ECO:0000256" key="3">
    <source>
        <dbReference type="ARBA" id="ARBA00022448"/>
    </source>
</evidence>
<evidence type="ECO:0000256" key="6">
    <source>
        <dbReference type="ARBA" id="ARBA00022927"/>
    </source>
</evidence>
<evidence type="ECO:0000256" key="8">
    <source>
        <dbReference type="ARBA" id="ARBA00083566"/>
    </source>
</evidence>
<dbReference type="VEuPathDB" id="FungiDB:SeMB42_g00078"/>
<dbReference type="Proteomes" id="UP000317494">
    <property type="component" value="Unassembled WGS sequence"/>
</dbReference>
<evidence type="ECO:0000313" key="13">
    <source>
        <dbReference type="Proteomes" id="UP000320475"/>
    </source>
</evidence>
<feature type="domain" description="Importin N-terminal" evidence="9">
    <location>
        <begin position="23"/>
        <end position="103"/>
    </location>
</feature>
<dbReference type="InterPro" id="IPR040122">
    <property type="entry name" value="Importin_beta"/>
</dbReference>
<dbReference type="EMBL" id="QEAN01000002">
    <property type="protein sequence ID" value="TPX54857.1"/>
    <property type="molecule type" value="Genomic_DNA"/>
</dbReference>
<comment type="subcellular location">
    <subcellularLocation>
        <location evidence="1">Cytoplasm</location>
    </subcellularLocation>
</comment>
<dbReference type="InterPro" id="IPR058584">
    <property type="entry name" value="IMB1_TNPO1-like_TPR"/>
</dbReference>
<dbReference type="Pfam" id="PF03810">
    <property type="entry name" value="IBN_N"/>
    <property type="match status" value="1"/>
</dbReference>
<name>A0A507DUH7_9FUNG</name>
<dbReference type="Proteomes" id="UP000320475">
    <property type="component" value="Unassembled WGS sequence"/>
</dbReference>
<dbReference type="PROSITE" id="PS50166">
    <property type="entry name" value="IMPORTIN_B_NT"/>
    <property type="match status" value="1"/>
</dbReference>
<dbReference type="STRING" id="286115.A0A507DUH7"/>
<dbReference type="FunFam" id="1.25.10.10:FF:000027">
    <property type="entry name" value="Importin subunit beta-1"/>
    <property type="match status" value="1"/>
</dbReference>
<keyword evidence="5" id="KW-0677">Repeat</keyword>
<dbReference type="GO" id="GO:0031267">
    <property type="term" value="F:small GTPase binding"/>
    <property type="evidence" value="ECO:0007669"/>
    <property type="project" value="InterPro"/>
</dbReference>
<sequence length="863" mass="94996">MIPALADLLNGTLSADTTVREQATKQLETLARDNFPLYMGLLAAELSNEQAIWTTRTSAGLALKNALTAKDETVLQELIQRWVAIDAERKNTIRTATVNALGSPELRAAHTAAQAVAAIAAVDLPRQEWQDLVQTLLNNVTIGDSKTLKQATLQAIGFICDVIEPKVLAAQANPILTAVVQGARKEETSQEVRLAAVQALTNSLEFVRENFEREGERNIIMQVVCEATQSPDANVQVAAFQCLVRIMGLYYDKMGPYMTRALFGLTVLAMKSGNHGIVLQAVEFWSTVCEEELEIAAEAQEAADAGEQPTRENQNFARNAVGELAPILLWLMTKKEEDDDEDEWNESMAAAACLALLANCVEDTIVQPVIAFVQQHIRTTDWRYREAAVMAFGSILEGPNGTLLTPLVTQALPFLIEMMKDPIVQVKDSTAWALGRICELQPDAIRQETHLFDLVAAITSGLTDSLRVSKNCCWCLMNLSEQMDEDPIPETYPLSPFFVGVVTTLMDVADKSAELELRASAYEAISSMVSHCAKDCFAPVSKLTTAVLDKLDQTVQMQSQLVGPDDKMQHHELQANLCCLLTSIVRRLGCDIRPVSDRIMALLLTIMDRSSKSSTVREDAFLTVGAVTAAVEGDFIRYMDAFKTYLWAALQNHEEYQMCSIAVGLVGDVCRALGEQVFPYCDTTMSLLLQNLQSRTLHRDVKPAIFGCFGDIALAVGPKCEAYLPIVMMVLQQASQTRIESDSYDMIDYANQLREGILEAYVGITQGLKASRIDLLSPSVQHIFGFLQICAQDEERTEALTRCVIGLLGDLADAFPAGSLKPLLQAEWVEQLLKSVKQSRASAATKEVAKWAREIVKRQMNAV</sequence>
<dbReference type="OrthoDB" id="10263328at2759"/>
<dbReference type="Pfam" id="PF13513">
    <property type="entry name" value="HEAT_EZ"/>
    <property type="match status" value="1"/>
</dbReference>
<dbReference type="SMART" id="SM00913">
    <property type="entry name" value="IBN_N"/>
    <property type="match status" value="1"/>
</dbReference>
<dbReference type="InterPro" id="IPR001494">
    <property type="entry name" value="Importin-beta_N"/>
</dbReference>
<dbReference type="GO" id="GO:0005737">
    <property type="term" value="C:cytoplasm"/>
    <property type="evidence" value="ECO:0007669"/>
    <property type="project" value="UniProtKB-SubCell"/>
</dbReference>
<dbReference type="PANTHER" id="PTHR10527">
    <property type="entry name" value="IMPORTIN BETA"/>
    <property type="match status" value="1"/>
</dbReference>
<proteinExistence type="inferred from homology"/>
<organism evidence="11 12">
    <name type="scientific">Synchytrium endobioticum</name>
    <dbReference type="NCBI Taxonomy" id="286115"/>
    <lineage>
        <taxon>Eukaryota</taxon>
        <taxon>Fungi</taxon>
        <taxon>Fungi incertae sedis</taxon>
        <taxon>Chytridiomycota</taxon>
        <taxon>Chytridiomycota incertae sedis</taxon>
        <taxon>Chytridiomycetes</taxon>
        <taxon>Synchytriales</taxon>
        <taxon>Synchytriaceae</taxon>
        <taxon>Synchytrium</taxon>
    </lineage>
</organism>
<evidence type="ECO:0000313" key="11">
    <source>
        <dbReference type="EMBL" id="TPX54857.1"/>
    </source>
</evidence>
<protein>
    <recommendedName>
        <fullName evidence="7">Importin-95</fullName>
    </recommendedName>
    <alternativeName>
        <fullName evidence="8">Karyopherin-95</fullName>
    </alternativeName>
</protein>
<accession>A0A507DUH7</accession>
<evidence type="ECO:0000256" key="7">
    <source>
        <dbReference type="ARBA" id="ARBA00079884"/>
    </source>
</evidence>
<evidence type="ECO:0000313" key="12">
    <source>
        <dbReference type="Proteomes" id="UP000317494"/>
    </source>
</evidence>
<evidence type="ECO:0000259" key="9">
    <source>
        <dbReference type="PROSITE" id="PS50166"/>
    </source>
</evidence>
<comment type="caution">
    <text evidence="11">The sequence shown here is derived from an EMBL/GenBank/DDBJ whole genome shotgun (WGS) entry which is preliminary data.</text>
</comment>
<dbReference type="AlphaFoldDB" id="A0A507DUH7"/>
<comment type="similarity">
    <text evidence="2">Belongs to the importin beta family. Importin beta-1 subfamily.</text>
</comment>
<keyword evidence="4" id="KW-0963">Cytoplasm</keyword>
<evidence type="ECO:0000256" key="1">
    <source>
        <dbReference type="ARBA" id="ARBA00004496"/>
    </source>
</evidence>
<keyword evidence="3" id="KW-0813">Transport</keyword>
<dbReference type="SUPFAM" id="SSF48371">
    <property type="entry name" value="ARM repeat"/>
    <property type="match status" value="1"/>
</dbReference>
<evidence type="ECO:0000256" key="5">
    <source>
        <dbReference type="ARBA" id="ARBA00022737"/>
    </source>
</evidence>
<dbReference type="InterPro" id="IPR016024">
    <property type="entry name" value="ARM-type_fold"/>
</dbReference>
<evidence type="ECO:0000256" key="2">
    <source>
        <dbReference type="ARBA" id="ARBA00010907"/>
    </source>
</evidence>
<evidence type="ECO:0000313" key="10">
    <source>
        <dbReference type="EMBL" id="TPX51644.1"/>
    </source>
</evidence>
<dbReference type="Pfam" id="PF25574">
    <property type="entry name" value="TPR_IMB1"/>
    <property type="match status" value="1"/>
</dbReference>
<dbReference type="Gene3D" id="1.25.10.10">
    <property type="entry name" value="Leucine-rich Repeat Variant"/>
    <property type="match status" value="1"/>
</dbReference>
<evidence type="ECO:0000256" key="4">
    <source>
        <dbReference type="ARBA" id="ARBA00022490"/>
    </source>
</evidence>
<keyword evidence="6" id="KW-0653">Protein transport</keyword>
<reference evidence="12 13" key="1">
    <citation type="journal article" date="2019" name="Sci. Rep.">
        <title>Comparative genomics of chytrid fungi reveal insights into the obligate biotrophic and pathogenic lifestyle of Synchytrium endobioticum.</title>
        <authorList>
            <person name="van de Vossenberg B.T.L.H."/>
            <person name="Warris S."/>
            <person name="Nguyen H.D.T."/>
            <person name="van Gent-Pelzer M.P.E."/>
            <person name="Joly D.L."/>
            <person name="van de Geest H.C."/>
            <person name="Bonants P.J.M."/>
            <person name="Smith D.S."/>
            <person name="Levesque C.A."/>
            <person name="van der Lee T.A.J."/>
        </authorList>
    </citation>
    <scope>NUCLEOTIDE SEQUENCE [LARGE SCALE GENOMIC DNA]</scope>
    <source>
        <strain evidence="10 13">LEV6574</strain>
        <strain evidence="11 12">MB42</strain>
    </source>
</reference>
<gene>
    <name evidence="10" type="ORF">SeLEV6574_g00189</name>
    <name evidence="11" type="ORF">SeMB42_g00078</name>
</gene>
<dbReference type="EMBL" id="QEAM01000003">
    <property type="protein sequence ID" value="TPX51644.1"/>
    <property type="molecule type" value="Genomic_DNA"/>
</dbReference>
<dbReference type="GO" id="GO:0006606">
    <property type="term" value="P:protein import into nucleus"/>
    <property type="evidence" value="ECO:0007669"/>
    <property type="project" value="InterPro"/>
</dbReference>
<dbReference type="InterPro" id="IPR011989">
    <property type="entry name" value="ARM-like"/>
</dbReference>